<dbReference type="EMBL" id="JBHTCP010000013">
    <property type="protein sequence ID" value="MFC7371391.1"/>
    <property type="molecule type" value="Genomic_DNA"/>
</dbReference>
<dbReference type="InterPro" id="IPR001296">
    <property type="entry name" value="Glyco_trans_1"/>
</dbReference>
<keyword evidence="3" id="KW-0328">Glycosyltransferase</keyword>
<accession>A0ABW2NLT2</accession>
<dbReference type="InterPro" id="IPR028098">
    <property type="entry name" value="Glyco_trans_4-like_N"/>
</dbReference>
<dbReference type="Pfam" id="PF13439">
    <property type="entry name" value="Glyco_transf_4"/>
    <property type="match status" value="1"/>
</dbReference>
<protein>
    <submittedName>
        <fullName evidence="3">Glycosyltransferase</fullName>
        <ecNumber evidence="3">2.4.-.-</ecNumber>
    </submittedName>
</protein>
<organism evidence="3 4">
    <name type="scientific">Fictibacillus iocasae</name>
    <dbReference type="NCBI Taxonomy" id="2715437"/>
    <lineage>
        <taxon>Bacteria</taxon>
        <taxon>Bacillati</taxon>
        <taxon>Bacillota</taxon>
        <taxon>Bacilli</taxon>
        <taxon>Bacillales</taxon>
        <taxon>Fictibacillaceae</taxon>
        <taxon>Fictibacillus</taxon>
    </lineage>
</organism>
<comment type="caution">
    <text evidence="3">The sequence shown here is derived from an EMBL/GenBank/DDBJ whole genome shotgun (WGS) entry which is preliminary data.</text>
</comment>
<evidence type="ECO:0000259" key="1">
    <source>
        <dbReference type="Pfam" id="PF00534"/>
    </source>
</evidence>
<sequence>MKQKSLNILTIPSFYPQQEDSIKGIFFKEQANLIARNNLNSAVIYSELRSVKKVKLKTILVNRFQTKYYVEDKLLVLRNHSWNYIPTMFEIGSKIWVYRSVKLARKYIEEYGKPDIIHAHCALFGGYVAKIISQQYNIPYIVTEHSSGFPLNNLSNWQLRYARDVFDGAAGITVVSNMLKKSIQKYTSDQRKEIIVIPNFIDTNFFTLSEKKNNGSSQFIFSAISRLDKNKGIDLLIKAFVNTLKNKNVLLYVAGEGPEEKNLKKLVSDLGMENKVIFTGVLDRTQVRDLLWKSDCLVSTSEVETFGSILIEAMSTGLPILSTKSGGPQDIINHKVGILINKRNIEEIGKALFKMYSSKDSFNRKNIREYILSNFGPDKISSKIINLYEEIIIKRQG</sequence>
<evidence type="ECO:0000259" key="2">
    <source>
        <dbReference type="Pfam" id="PF13439"/>
    </source>
</evidence>
<reference evidence="4" key="1">
    <citation type="journal article" date="2019" name="Int. J. Syst. Evol. Microbiol.">
        <title>The Global Catalogue of Microorganisms (GCM) 10K type strain sequencing project: providing services to taxonomists for standard genome sequencing and annotation.</title>
        <authorList>
            <consortium name="The Broad Institute Genomics Platform"/>
            <consortium name="The Broad Institute Genome Sequencing Center for Infectious Disease"/>
            <person name="Wu L."/>
            <person name="Ma J."/>
        </authorList>
    </citation>
    <scope>NUCLEOTIDE SEQUENCE [LARGE SCALE GENOMIC DNA]</scope>
    <source>
        <strain evidence="4">NBRC 106396</strain>
    </source>
</reference>
<dbReference type="RefSeq" id="WP_379747917.1">
    <property type="nucleotide sequence ID" value="NZ_JBHTCP010000013.1"/>
</dbReference>
<feature type="domain" description="Glycosyltransferase subfamily 4-like N-terminal" evidence="2">
    <location>
        <begin position="94"/>
        <end position="204"/>
    </location>
</feature>
<evidence type="ECO:0000313" key="3">
    <source>
        <dbReference type="EMBL" id="MFC7371391.1"/>
    </source>
</evidence>
<dbReference type="Pfam" id="PF00534">
    <property type="entry name" value="Glycos_transf_1"/>
    <property type="match status" value="1"/>
</dbReference>
<dbReference type="EC" id="2.4.-.-" evidence="3"/>
<name>A0ABW2NLT2_9BACL</name>
<feature type="domain" description="Glycosyl transferase family 1" evidence="1">
    <location>
        <begin position="209"/>
        <end position="365"/>
    </location>
</feature>
<dbReference type="GO" id="GO:0016757">
    <property type="term" value="F:glycosyltransferase activity"/>
    <property type="evidence" value="ECO:0007669"/>
    <property type="project" value="UniProtKB-KW"/>
</dbReference>
<gene>
    <name evidence="3" type="ORF">ACFQPF_06865</name>
</gene>
<dbReference type="SUPFAM" id="SSF53756">
    <property type="entry name" value="UDP-Glycosyltransferase/glycogen phosphorylase"/>
    <property type="match status" value="1"/>
</dbReference>
<evidence type="ECO:0000313" key="4">
    <source>
        <dbReference type="Proteomes" id="UP001596549"/>
    </source>
</evidence>
<proteinExistence type="predicted"/>
<dbReference type="InterPro" id="IPR050194">
    <property type="entry name" value="Glycosyltransferase_grp1"/>
</dbReference>
<dbReference type="PANTHER" id="PTHR45947">
    <property type="entry name" value="SULFOQUINOVOSYL TRANSFERASE SQD2"/>
    <property type="match status" value="1"/>
</dbReference>
<keyword evidence="3" id="KW-0808">Transferase</keyword>
<dbReference type="Proteomes" id="UP001596549">
    <property type="component" value="Unassembled WGS sequence"/>
</dbReference>
<keyword evidence="4" id="KW-1185">Reference proteome</keyword>
<dbReference type="Gene3D" id="3.40.50.2000">
    <property type="entry name" value="Glycogen Phosphorylase B"/>
    <property type="match status" value="2"/>
</dbReference>
<dbReference type="PANTHER" id="PTHR45947:SF3">
    <property type="entry name" value="SULFOQUINOVOSYL TRANSFERASE SQD2"/>
    <property type="match status" value="1"/>
</dbReference>